<evidence type="ECO:0000313" key="3">
    <source>
        <dbReference type="EMBL" id="MBO2989559.1"/>
    </source>
</evidence>
<comment type="caution">
    <text evidence="3">The sequence shown here is derived from an EMBL/GenBank/DDBJ whole genome shotgun (WGS) entry which is preliminary data.</text>
</comment>
<reference evidence="3" key="1">
    <citation type="submission" date="2021-03" db="EMBL/GenBank/DDBJ databases">
        <title>Leucobacter chromiisoli sp. nov., isolated from chromium-containing soil of chemical plant.</title>
        <authorList>
            <person name="Xu Z."/>
        </authorList>
    </citation>
    <scope>NUCLEOTIDE SEQUENCE</scope>
    <source>
        <strain evidence="3">K 70/01</strain>
    </source>
</reference>
<evidence type="ECO:0000256" key="1">
    <source>
        <dbReference type="SAM" id="MobiDB-lite"/>
    </source>
</evidence>
<feature type="transmembrane region" description="Helical" evidence="2">
    <location>
        <begin position="12"/>
        <end position="33"/>
    </location>
</feature>
<protein>
    <submittedName>
        <fullName evidence="3">Uncharacterized protein</fullName>
    </submittedName>
</protein>
<gene>
    <name evidence="3" type="ORF">J4H85_06070</name>
</gene>
<feature type="region of interest" description="Disordered" evidence="1">
    <location>
        <begin position="159"/>
        <end position="207"/>
    </location>
</feature>
<keyword evidence="4" id="KW-1185">Reference proteome</keyword>
<keyword evidence="2" id="KW-0812">Transmembrane</keyword>
<feature type="compositionally biased region" description="Basic and acidic residues" evidence="1">
    <location>
        <begin position="197"/>
        <end position="207"/>
    </location>
</feature>
<evidence type="ECO:0000313" key="4">
    <source>
        <dbReference type="Proteomes" id="UP000668403"/>
    </source>
</evidence>
<keyword evidence="2" id="KW-1133">Transmembrane helix</keyword>
<dbReference type="Proteomes" id="UP000668403">
    <property type="component" value="Unassembled WGS sequence"/>
</dbReference>
<evidence type="ECO:0000256" key="2">
    <source>
        <dbReference type="SAM" id="Phobius"/>
    </source>
</evidence>
<keyword evidence="2" id="KW-0472">Membrane</keyword>
<feature type="compositionally biased region" description="Acidic residues" evidence="1">
    <location>
        <begin position="187"/>
        <end position="196"/>
    </location>
</feature>
<sequence length="207" mass="22577">MTPEPRHRVTRGYVGMLIFAVVTAAVALTVAAWGVLAFALEVDPVTTVDRPRWAGPLAIALALVLLAWTLWRQAITMLRGRRAPAWGYWILAAGGAYTVWALLGSAIGLSAAETWGSPFALLLVPIWVLVSLGFWALLVRRIFTDRSRPRWPWEKDDDLGPDWVNYGLDPWHEGPAGSQGGSPGDDASAEPDEDRPDGDRGPRDGRG</sequence>
<feature type="transmembrane region" description="Helical" evidence="2">
    <location>
        <begin position="83"/>
        <end position="107"/>
    </location>
</feature>
<proteinExistence type="predicted"/>
<dbReference type="AlphaFoldDB" id="A0A939QKU7"/>
<feature type="transmembrane region" description="Helical" evidence="2">
    <location>
        <begin position="53"/>
        <end position="71"/>
    </location>
</feature>
<accession>A0A939QKU7</accession>
<name>A0A939QKU7_9MICO</name>
<dbReference type="RefSeq" id="WP_208237875.1">
    <property type="nucleotide sequence ID" value="NZ_BAAAQU010000001.1"/>
</dbReference>
<feature type="transmembrane region" description="Helical" evidence="2">
    <location>
        <begin position="119"/>
        <end position="139"/>
    </location>
</feature>
<dbReference type="EMBL" id="JAGFBF010000004">
    <property type="protein sequence ID" value="MBO2989559.1"/>
    <property type="molecule type" value="Genomic_DNA"/>
</dbReference>
<organism evidence="3 4">
    <name type="scientific">Leucobacter tardus</name>
    <dbReference type="NCBI Taxonomy" id="501483"/>
    <lineage>
        <taxon>Bacteria</taxon>
        <taxon>Bacillati</taxon>
        <taxon>Actinomycetota</taxon>
        <taxon>Actinomycetes</taxon>
        <taxon>Micrococcales</taxon>
        <taxon>Microbacteriaceae</taxon>
        <taxon>Leucobacter</taxon>
    </lineage>
</organism>